<feature type="compositionally biased region" description="Basic residues" evidence="4">
    <location>
        <begin position="557"/>
        <end position="566"/>
    </location>
</feature>
<dbReference type="InParanoid" id="A0A2P5HFC0"/>
<keyword evidence="8" id="KW-1185">Reference proteome</keyword>
<feature type="compositionally biased region" description="Basic residues" evidence="4">
    <location>
        <begin position="337"/>
        <end position="355"/>
    </location>
</feature>
<feature type="compositionally biased region" description="Polar residues" evidence="4">
    <location>
        <begin position="437"/>
        <end position="448"/>
    </location>
</feature>
<organism evidence="7 8">
    <name type="scientific">Diaporthe helianthi</name>
    <dbReference type="NCBI Taxonomy" id="158607"/>
    <lineage>
        <taxon>Eukaryota</taxon>
        <taxon>Fungi</taxon>
        <taxon>Dikarya</taxon>
        <taxon>Ascomycota</taxon>
        <taxon>Pezizomycotina</taxon>
        <taxon>Sordariomycetes</taxon>
        <taxon>Sordariomycetidae</taxon>
        <taxon>Diaporthales</taxon>
        <taxon>Diaporthaceae</taxon>
        <taxon>Diaporthe</taxon>
    </lineage>
</organism>
<evidence type="ECO:0000256" key="1">
    <source>
        <dbReference type="ARBA" id="ARBA00004123"/>
    </source>
</evidence>
<feature type="domain" description="Myb-like" evidence="5">
    <location>
        <begin position="717"/>
        <end position="795"/>
    </location>
</feature>
<name>A0A2P5HFC0_DIAHE</name>
<feature type="compositionally biased region" description="Basic and acidic residues" evidence="4">
    <location>
        <begin position="916"/>
        <end position="929"/>
    </location>
</feature>
<evidence type="ECO:0000256" key="2">
    <source>
        <dbReference type="ARBA" id="ARBA00023125"/>
    </source>
</evidence>
<feature type="region of interest" description="Disordered" evidence="4">
    <location>
        <begin position="15"/>
        <end position="185"/>
    </location>
</feature>
<dbReference type="Proteomes" id="UP000094444">
    <property type="component" value="Unassembled WGS sequence"/>
</dbReference>
<feature type="compositionally biased region" description="Low complexity" evidence="4">
    <location>
        <begin position="286"/>
        <end position="296"/>
    </location>
</feature>
<feature type="domain" description="Myb-like" evidence="5">
    <location>
        <begin position="665"/>
        <end position="714"/>
    </location>
</feature>
<proteinExistence type="predicted"/>
<dbReference type="InterPro" id="IPR009057">
    <property type="entry name" value="Homeodomain-like_sf"/>
</dbReference>
<dbReference type="Gene3D" id="1.10.10.60">
    <property type="entry name" value="Homeodomain-like"/>
    <property type="match status" value="2"/>
</dbReference>
<evidence type="ECO:0000256" key="3">
    <source>
        <dbReference type="ARBA" id="ARBA00023242"/>
    </source>
</evidence>
<feature type="domain" description="HTH myb-type" evidence="6">
    <location>
        <begin position="665"/>
        <end position="718"/>
    </location>
</feature>
<dbReference type="PANTHER" id="PTHR46380">
    <property type="entry name" value="CYCLIN-D-BINDING MYB-LIKE TRANSCRIPTION FACTOR 1"/>
    <property type="match status" value="1"/>
</dbReference>
<dbReference type="InterPro" id="IPR017930">
    <property type="entry name" value="Myb_dom"/>
</dbReference>
<keyword evidence="3" id="KW-0539">Nucleus</keyword>
<dbReference type="STRING" id="158607.A0A2P5HFC0"/>
<feature type="compositionally biased region" description="Basic and acidic residues" evidence="4">
    <location>
        <begin position="15"/>
        <end position="24"/>
    </location>
</feature>
<dbReference type="GO" id="GO:0000976">
    <property type="term" value="F:transcription cis-regulatory region binding"/>
    <property type="evidence" value="ECO:0007669"/>
    <property type="project" value="TreeGrafter"/>
</dbReference>
<feature type="compositionally biased region" description="Basic residues" evidence="4">
    <location>
        <begin position="88"/>
        <end position="103"/>
    </location>
</feature>
<feature type="compositionally biased region" description="Low complexity" evidence="4">
    <location>
        <begin position="476"/>
        <end position="485"/>
    </location>
</feature>
<reference evidence="7" key="1">
    <citation type="submission" date="2017-09" db="EMBL/GenBank/DDBJ databases">
        <title>Polyketide synthases of a Diaporthe helianthi virulent isolate.</title>
        <authorList>
            <person name="Baroncelli R."/>
        </authorList>
    </citation>
    <scope>NUCLEOTIDE SEQUENCE [LARGE SCALE GENOMIC DNA]</scope>
    <source>
        <strain evidence="7">7/96</strain>
    </source>
</reference>
<dbReference type="PROSITE" id="PS50090">
    <property type="entry name" value="MYB_LIKE"/>
    <property type="match status" value="2"/>
</dbReference>
<feature type="compositionally biased region" description="Basic residues" evidence="4">
    <location>
        <begin position="1016"/>
        <end position="1026"/>
    </location>
</feature>
<dbReference type="PANTHER" id="PTHR46380:SF2">
    <property type="entry name" value="CYCLIN-D-BINDING MYB-LIKE TRANSCRIPTION FACTOR 1"/>
    <property type="match status" value="1"/>
</dbReference>
<dbReference type="SUPFAM" id="SSF46689">
    <property type="entry name" value="Homeodomain-like"/>
    <property type="match status" value="1"/>
</dbReference>
<comment type="subcellular location">
    <subcellularLocation>
        <location evidence="1">Nucleus</location>
    </subcellularLocation>
</comment>
<dbReference type="OrthoDB" id="39591at2759"/>
<accession>A0A2P5HFC0</accession>
<feature type="compositionally biased region" description="Polar residues" evidence="4">
    <location>
        <begin position="117"/>
        <end position="129"/>
    </location>
</feature>
<protein>
    <recommendedName>
        <fullName evidence="9">Myb-like DNA-binding domain-containing protein</fullName>
    </recommendedName>
</protein>
<evidence type="ECO:0000313" key="8">
    <source>
        <dbReference type="Proteomes" id="UP000094444"/>
    </source>
</evidence>
<dbReference type="EMBL" id="MAVT02002863">
    <property type="protein sequence ID" value="POS68956.1"/>
    <property type="molecule type" value="Genomic_DNA"/>
</dbReference>
<evidence type="ECO:0000313" key="7">
    <source>
        <dbReference type="EMBL" id="POS68956.1"/>
    </source>
</evidence>
<sequence>MADFLNGFVARRHEHDAHMEELQHGGRVIGSPMSPTPEPDAPSSHRIAASQSSPAKARKKKKRKHHRKHPDSDLADPPEPADSDHARPREHKKKHRAKKKTRPSKTDGVQSLDAEQVQGSPPSAQQPITNRIAEHPSTSEDNEAAEQGLTVRSSMDSQHQLDQRQLKTEPYVDPSPSPDIDVPDHELPFHIAGIVDGYPYRQKSPFIHKREMSFAYNRSDPEPESDDEAPLPDLLPSQVKPEPPSSESESDLASPTAARLARRSRSLSRPPPSKQPTDQSPLAGDRAPSPAPSRSSTGSNQSIPARAQEPRPASKEAQVDGDPMDVHGQNLADGHISPRKKQPRRPKSARKPKKYQHIEQIIAQDTPGTDQASSRQHQSQNAISNTSVDKVSDWLAQPPRRRTQVDVVEESDHDAVEQGAEAARYSAVDDGGDMEQAIQSQLQEQADAQDTEAPAANKPELSAGQPQKTKKKRRLQSNNSLSLSQLEDDVGEGENQPRISLSQKSKLKDVMRGDANGPEEDDASQEPTFSKQTKPKRKRRTNEASEDEMENLLAGPSRRKKSKKTSKGLGASDDERTEPTPKRKRLSKGEMATGPWTTEELTALGQVVDRFRRSYDMDQQDLNAMIHERLESTSPMQKQFWDDTVAAIPKRSRKQIVERTRRLYNNFVARGRWTEDQKEELHELFEKHGTKFAEISALINRDQKDVRDYWRNHYVVFEHQRKYYWKPDETEKLKEAVEEALNKIRTDRENNDQFRPRPRAKGFNDESLLDWQQISSAIGLTRSRQQCRWKWRELRDKGAVGEENDHLPKPQRESRTINGVSEALANARQDYHLMSDEEKVQLIEAIHDSGAASDSKIPWKSLVDDRFRKKWRRPSLKLVWFRLRKTVPDHQEQDIETNARYLLNYNIMEQSLPRVEDHQADDQVEEKLVHPAPGSRIWKPPSQEPRAVRERQRRSASASSRASSRASEKVSSEILRLSGSDDEERGRKRTPRLGSPDLGQEYTGVAEEEGPQPTTSKRKGKSTRRRKGEEGLPVRVPKHLHGETVAEQ</sequence>
<evidence type="ECO:0000259" key="5">
    <source>
        <dbReference type="PROSITE" id="PS50090"/>
    </source>
</evidence>
<evidence type="ECO:0000256" key="4">
    <source>
        <dbReference type="SAM" id="MobiDB-lite"/>
    </source>
</evidence>
<evidence type="ECO:0000259" key="6">
    <source>
        <dbReference type="PROSITE" id="PS51294"/>
    </source>
</evidence>
<feature type="compositionally biased region" description="Basic and acidic residues" evidence="4">
    <location>
        <begin position="308"/>
        <end position="318"/>
    </location>
</feature>
<dbReference type="InterPro" id="IPR051651">
    <property type="entry name" value="DMTF1_DNA-bind_reg"/>
</dbReference>
<dbReference type="GO" id="GO:0003700">
    <property type="term" value="F:DNA-binding transcription factor activity"/>
    <property type="evidence" value="ECO:0007669"/>
    <property type="project" value="TreeGrafter"/>
</dbReference>
<feature type="region of interest" description="Disordered" evidence="4">
    <location>
        <begin position="916"/>
        <end position="1048"/>
    </location>
</feature>
<dbReference type="CDD" id="cd00167">
    <property type="entry name" value="SANT"/>
    <property type="match status" value="2"/>
</dbReference>
<keyword evidence="2" id="KW-0238">DNA-binding</keyword>
<comment type="caution">
    <text evidence="7">The sequence shown here is derived from an EMBL/GenBank/DDBJ whole genome shotgun (WGS) entry which is preliminary data.</text>
</comment>
<dbReference type="SMART" id="SM00717">
    <property type="entry name" value="SANT"/>
    <property type="match status" value="3"/>
</dbReference>
<gene>
    <name evidence="7" type="ORF">DHEL01_v212650</name>
</gene>
<evidence type="ECO:0008006" key="9">
    <source>
        <dbReference type="Google" id="ProtNLM"/>
    </source>
</evidence>
<dbReference type="Pfam" id="PF00249">
    <property type="entry name" value="Myb_DNA-binding"/>
    <property type="match status" value="1"/>
</dbReference>
<feature type="compositionally biased region" description="Polar residues" evidence="4">
    <location>
        <begin position="366"/>
        <end position="389"/>
    </location>
</feature>
<dbReference type="InterPro" id="IPR001005">
    <property type="entry name" value="SANT/Myb"/>
</dbReference>
<feature type="region of interest" description="Disordered" evidence="4">
    <location>
        <begin position="212"/>
        <end position="597"/>
    </location>
</feature>
<dbReference type="AlphaFoldDB" id="A0A2P5HFC0"/>
<feature type="compositionally biased region" description="Basic residues" evidence="4">
    <location>
        <begin position="56"/>
        <end position="69"/>
    </location>
</feature>
<dbReference type="GO" id="GO:0005634">
    <property type="term" value="C:nucleus"/>
    <property type="evidence" value="ECO:0007669"/>
    <property type="project" value="UniProtKB-SubCell"/>
</dbReference>
<feature type="compositionally biased region" description="Low complexity" evidence="4">
    <location>
        <begin position="955"/>
        <end position="965"/>
    </location>
</feature>
<dbReference type="PROSITE" id="PS51294">
    <property type="entry name" value="HTH_MYB"/>
    <property type="match status" value="1"/>
</dbReference>